<reference evidence="2" key="1">
    <citation type="journal article" date="2019" name="Gigascience">
        <title>De novo genome assembly of the endangered Acer yangbiense, a plant species with extremely small populations endemic to Yunnan Province, China.</title>
        <authorList>
            <person name="Yang J."/>
            <person name="Wariss H.M."/>
            <person name="Tao L."/>
            <person name="Zhang R."/>
            <person name="Yun Q."/>
            <person name="Hollingsworth P."/>
            <person name="Dao Z."/>
            <person name="Luo G."/>
            <person name="Guo H."/>
            <person name="Ma Y."/>
            <person name="Sun W."/>
        </authorList>
    </citation>
    <scope>NUCLEOTIDE SEQUENCE [LARGE SCALE GENOMIC DNA]</scope>
    <source>
        <strain evidence="2">cv. br00</strain>
    </source>
</reference>
<comment type="caution">
    <text evidence="1">The sequence shown here is derived from an EMBL/GenBank/DDBJ whole genome shotgun (WGS) entry which is preliminary data.</text>
</comment>
<proteinExistence type="predicted"/>
<dbReference type="AlphaFoldDB" id="A0A5N5L7M8"/>
<dbReference type="EMBL" id="VDCV01000010">
    <property type="protein sequence ID" value="KAB5538775.1"/>
    <property type="molecule type" value="Genomic_DNA"/>
</dbReference>
<sequence length="135" mass="15547">MKKELRGKIREDVRGLHHNLGFLRRSLVELILRYSQLEQDPMAILEESPRSKSRTLATFLRDGDAWIESGGSFASSICLNYQYLVFKTRIYLDIGQTILETEVVPTLHPSRRAGTIALRIRLKSGVHVPFLVRRK</sequence>
<evidence type="ECO:0000313" key="1">
    <source>
        <dbReference type="EMBL" id="KAB5538775.1"/>
    </source>
</evidence>
<name>A0A5N5L7M8_9ROSI</name>
<accession>A0A5N5L7M8</accession>
<gene>
    <name evidence="1" type="ORF">DKX38_016308</name>
</gene>
<dbReference type="Proteomes" id="UP000326939">
    <property type="component" value="Chromosome 10"/>
</dbReference>
<organism evidence="1 2">
    <name type="scientific">Salix brachista</name>
    <dbReference type="NCBI Taxonomy" id="2182728"/>
    <lineage>
        <taxon>Eukaryota</taxon>
        <taxon>Viridiplantae</taxon>
        <taxon>Streptophyta</taxon>
        <taxon>Embryophyta</taxon>
        <taxon>Tracheophyta</taxon>
        <taxon>Spermatophyta</taxon>
        <taxon>Magnoliopsida</taxon>
        <taxon>eudicotyledons</taxon>
        <taxon>Gunneridae</taxon>
        <taxon>Pentapetalae</taxon>
        <taxon>rosids</taxon>
        <taxon>fabids</taxon>
        <taxon>Malpighiales</taxon>
        <taxon>Salicaceae</taxon>
        <taxon>Saliceae</taxon>
        <taxon>Salix</taxon>
    </lineage>
</organism>
<protein>
    <submittedName>
        <fullName evidence="1">Uncharacterized protein</fullName>
    </submittedName>
</protein>
<keyword evidence="2" id="KW-1185">Reference proteome</keyword>
<evidence type="ECO:0000313" key="2">
    <source>
        <dbReference type="Proteomes" id="UP000326939"/>
    </source>
</evidence>